<name>A0A0E1NR16_YERPA</name>
<accession>A0A0E1NR16</accession>
<dbReference type="PANTHER" id="PTHR44688">
    <property type="entry name" value="DNA-BINDING TRANSCRIPTIONAL ACTIVATOR DEVR_DOSR"/>
    <property type="match status" value="1"/>
</dbReference>
<keyword evidence="4" id="KW-0804">Transcription</keyword>
<sequence>MIINFFDNESINEDIKNYIQRRIKAYGNIRYSYLLMNKKVPLHPAIISNYPLDWVKKYKKNSYHLIDPVILTAKGKVAPFAWDDNSVINIKSTDSAVFNLAREYNIVNGYTFVLHDNNNNMATLNVSSGDDDSIFFDESIEVNKEKIQMLLIFIHDKMLGLYNKSHHENNTLNKKENKREIFSPRENEILYWASVGKTYSEIAIILGIKKSTVKFHIGNIVRKLGVLNAKHAIRLGIELQLIKPI</sequence>
<dbReference type="Gene3D" id="1.10.10.10">
    <property type="entry name" value="Winged helix-like DNA-binding domain superfamily/Winged helix DNA-binding domain"/>
    <property type="match status" value="1"/>
</dbReference>
<dbReference type="SUPFAM" id="SSF75516">
    <property type="entry name" value="Pheromone-binding domain of LuxR-like quorum-sensing transcription factors"/>
    <property type="match status" value="1"/>
</dbReference>
<organism evidence="6 7">
    <name type="scientific">Yersinia pestis bv. Antiqua (strain Antiqua)</name>
    <dbReference type="NCBI Taxonomy" id="360102"/>
    <lineage>
        <taxon>Bacteria</taxon>
        <taxon>Pseudomonadati</taxon>
        <taxon>Pseudomonadota</taxon>
        <taxon>Gammaproteobacteria</taxon>
        <taxon>Enterobacterales</taxon>
        <taxon>Yersiniaceae</taxon>
        <taxon>Yersinia</taxon>
    </lineage>
</organism>
<dbReference type="SMART" id="SM00421">
    <property type="entry name" value="HTH_LUXR"/>
    <property type="match status" value="1"/>
</dbReference>
<feature type="domain" description="HTH luxR-type" evidence="5">
    <location>
        <begin position="175"/>
        <end position="240"/>
    </location>
</feature>
<dbReference type="KEGG" id="ypa:YPA_1955"/>
<dbReference type="Proteomes" id="UP000001971">
    <property type="component" value="Chromosome"/>
</dbReference>
<dbReference type="InterPro" id="IPR016032">
    <property type="entry name" value="Sig_transdc_resp-reg_C-effctor"/>
</dbReference>
<dbReference type="PANTHER" id="PTHR44688:SF16">
    <property type="entry name" value="DNA-BINDING TRANSCRIPTIONAL ACTIVATOR DEVR_DOSR"/>
    <property type="match status" value="1"/>
</dbReference>
<dbReference type="Pfam" id="PF03472">
    <property type="entry name" value="Autoind_bind"/>
    <property type="match status" value="1"/>
</dbReference>
<dbReference type="PRINTS" id="PR00038">
    <property type="entry name" value="HTHLUXR"/>
</dbReference>
<dbReference type="InterPro" id="IPR036693">
    <property type="entry name" value="TF_LuxR_autoind-bd_dom_sf"/>
</dbReference>
<dbReference type="RefSeq" id="WP_002211859.1">
    <property type="nucleotide sequence ID" value="NC_008150.1"/>
</dbReference>
<keyword evidence="3" id="KW-0010">Activator</keyword>
<dbReference type="PATRIC" id="fig|360102.15.peg.576"/>
<dbReference type="GO" id="GO:0006355">
    <property type="term" value="P:regulation of DNA-templated transcription"/>
    <property type="evidence" value="ECO:0007669"/>
    <property type="project" value="InterPro"/>
</dbReference>
<protein>
    <submittedName>
        <fullName evidence="6">Quorum-sensing transcriptional activator YpeR</fullName>
    </submittedName>
</protein>
<dbReference type="HOGENOM" id="CLU_072786_5_0_6"/>
<proteinExistence type="predicted"/>
<dbReference type="AlphaFoldDB" id="A0A0E1NR16"/>
<dbReference type="Pfam" id="PF00196">
    <property type="entry name" value="GerE"/>
    <property type="match status" value="1"/>
</dbReference>
<dbReference type="CDD" id="cd06170">
    <property type="entry name" value="LuxR_C_like"/>
    <property type="match status" value="1"/>
</dbReference>
<reference evidence="6 7" key="1">
    <citation type="journal article" date="2006" name="J. Bacteriol.">
        <title>Complete genome sequence of Yersinia pestis strains Antiqua and Nepal516: evidence of gene reduction in an emerging pathogen.</title>
        <authorList>
            <person name="Chain P.S."/>
            <person name="Hu P."/>
            <person name="Malfatti S.A."/>
            <person name="Radnedge L."/>
            <person name="Larimer F."/>
            <person name="Vergez L.M."/>
            <person name="Worsham P."/>
            <person name="Chu M.C."/>
            <person name="Andersen G.L."/>
        </authorList>
    </citation>
    <scope>NUCLEOTIDE SEQUENCE [LARGE SCALE GENOMIC DNA]</scope>
    <source>
        <strain evidence="6 7">Antiqua</strain>
    </source>
</reference>
<evidence type="ECO:0000256" key="1">
    <source>
        <dbReference type="ARBA" id="ARBA00023015"/>
    </source>
</evidence>
<keyword evidence="1" id="KW-0805">Transcription regulation</keyword>
<evidence type="ECO:0000313" key="6">
    <source>
        <dbReference type="EMBL" id="ABG13921.1"/>
    </source>
</evidence>
<evidence type="ECO:0000313" key="7">
    <source>
        <dbReference type="Proteomes" id="UP000001971"/>
    </source>
</evidence>
<dbReference type="PROSITE" id="PS00622">
    <property type="entry name" value="HTH_LUXR_1"/>
    <property type="match status" value="1"/>
</dbReference>
<dbReference type="SUPFAM" id="SSF46894">
    <property type="entry name" value="C-terminal effector domain of the bipartite response regulators"/>
    <property type="match status" value="1"/>
</dbReference>
<dbReference type="PROSITE" id="PS50043">
    <property type="entry name" value="HTH_LUXR_2"/>
    <property type="match status" value="1"/>
</dbReference>
<dbReference type="GeneID" id="57976225"/>
<dbReference type="EMBL" id="CP000308">
    <property type="protein sequence ID" value="ABG13921.1"/>
    <property type="molecule type" value="Genomic_DNA"/>
</dbReference>
<dbReference type="SMR" id="A0A0E1NR16"/>
<evidence type="ECO:0000256" key="4">
    <source>
        <dbReference type="ARBA" id="ARBA00023163"/>
    </source>
</evidence>
<evidence type="ECO:0000256" key="2">
    <source>
        <dbReference type="ARBA" id="ARBA00023125"/>
    </source>
</evidence>
<dbReference type="Gene3D" id="3.30.450.80">
    <property type="entry name" value="Transcription factor LuxR-like, autoinducer-binding domain"/>
    <property type="match status" value="1"/>
</dbReference>
<evidence type="ECO:0000256" key="3">
    <source>
        <dbReference type="ARBA" id="ARBA00023159"/>
    </source>
</evidence>
<dbReference type="InterPro" id="IPR000792">
    <property type="entry name" value="Tscrpt_reg_LuxR_C"/>
</dbReference>
<evidence type="ECO:0000259" key="5">
    <source>
        <dbReference type="PROSITE" id="PS50043"/>
    </source>
</evidence>
<keyword evidence="2" id="KW-0238">DNA-binding</keyword>
<dbReference type="GO" id="GO:0003677">
    <property type="term" value="F:DNA binding"/>
    <property type="evidence" value="ECO:0007669"/>
    <property type="project" value="UniProtKB-KW"/>
</dbReference>
<dbReference type="InterPro" id="IPR036388">
    <property type="entry name" value="WH-like_DNA-bd_sf"/>
</dbReference>
<gene>
    <name evidence="6" type="ordered locus">YPA_1955</name>
</gene>
<dbReference type="InterPro" id="IPR005143">
    <property type="entry name" value="TF_LuxR_autoind-bd_dom"/>
</dbReference>